<evidence type="ECO:0000313" key="2">
    <source>
        <dbReference type="Proteomes" id="UP000317043"/>
    </source>
</evidence>
<protein>
    <submittedName>
        <fullName evidence="1">Uncharacterized protein</fullName>
    </submittedName>
</protein>
<organism evidence="1 2">
    <name type="scientific">Stackebrandtia endophytica</name>
    <dbReference type="NCBI Taxonomy" id="1496996"/>
    <lineage>
        <taxon>Bacteria</taxon>
        <taxon>Bacillati</taxon>
        <taxon>Actinomycetota</taxon>
        <taxon>Actinomycetes</taxon>
        <taxon>Glycomycetales</taxon>
        <taxon>Glycomycetaceae</taxon>
        <taxon>Stackebrandtia</taxon>
    </lineage>
</organism>
<proteinExistence type="predicted"/>
<name>A0A543AXK2_9ACTN</name>
<gene>
    <name evidence="1" type="ORF">FB566_2839</name>
</gene>
<evidence type="ECO:0000313" key="1">
    <source>
        <dbReference type="EMBL" id="TQL77283.1"/>
    </source>
</evidence>
<dbReference type="RefSeq" id="WP_142039936.1">
    <property type="nucleotide sequence ID" value="NZ_JBHTGS010000001.1"/>
</dbReference>
<dbReference type="EMBL" id="VFOW01000001">
    <property type="protein sequence ID" value="TQL77283.1"/>
    <property type="molecule type" value="Genomic_DNA"/>
</dbReference>
<sequence length="126" mass="14194">MANEFTAWQSRLLGSIMERLVRTTGGDCHDEAGLRVCRVGRVRLFGRSGTQWGDSFVTGADTELTPGLIAHETHHRDAQWRRWGWVFGPMYLVAEVWDVLIRRRSCNRYERAAEDASGGGGGYPPQ</sequence>
<dbReference type="OrthoDB" id="5191158at2"/>
<dbReference type="Proteomes" id="UP000317043">
    <property type="component" value="Unassembled WGS sequence"/>
</dbReference>
<dbReference type="InParanoid" id="A0A543AXK2"/>
<comment type="caution">
    <text evidence="1">The sequence shown here is derived from an EMBL/GenBank/DDBJ whole genome shotgun (WGS) entry which is preliminary data.</text>
</comment>
<dbReference type="AlphaFoldDB" id="A0A543AXK2"/>
<reference evidence="1 2" key="1">
    <citation type="submission" date="2019-06" db="EMBL/GenBank/DDBJ databases">
        <title>Sequencing the genomes of 1000 actinobacteria strains.</title>
        <authorList>
            <person name="Klenk H.-P."/>
        </authorList>
    </citation>
    <scope>NUCLEOTIDE SEQUENCE [LARGE SCALE GENOMIC DNA]</scope>
    <source>
        <strain evidence="1 2">DSM 45928</strain>
    </source>
</reference>
<accession>A0A543AXK2</accession>
<keyword evidence="2" id="KW-1185">Reference proteome</keyword>